<keyword evidence="7" id="KW-0413">Isomerase</keyword>
<evidence type="ECO:0000259" key="6">
    <source>
        <dbReference type="PROSITE" id="PS51352"/>
    </source>
</evidence>
<dbReference type="GO" id="GO:0017004">
    <property type="term" value="P:cytochrome complex assembly"/>
    <property type="evidence" value="ECO:0007669"/>
    <property type="project" value="UniProtKB-KW"/>
</dbReference>
<dbReference type="InterPro" id="IPR036249">
    <property type="entry name" value="Thioredoxin-like_sf"/>
</dbReference>
<proteinExistence type="predicted"/>
<dbReference type="AlphaFoldDB" id="A0A1G7B0J5"/>
<dbReference type="PROSITE" id="PS51352">
    <property type="entry name" value="THIOREDOXIN_2"/>
    <property type="match status" value="1"/>
</dbReference>
<dbReference type="SUPFAM" id="SSF52833">
    <property type="entry name" value="Thioredoxin-like"/>
    <property type="match status" value="1"/>
</dbReference>
<dbReference type="Pfam" id="PF08534">
    <property type="entry name" value="Redoxin"/>
    <property type="match status" value="1"/>
</dbReference>
<keyword evidence="2" id="KW-0201">Cytochrome c-type biogenesis</keyword>
<dbReference type="PANTHER" id="PTHR42852:SF6">
    <property type="entry name" value="THIOL:DISULFIDE INTERCHANGE PROTEIN DSBE"/>
    <property type="match status" value="1"/>
</dbReference>
<protein>
    <submittedName>
        <fullName evidence="7">Thiol-disulfide isomerase or thioredoxin</fullName>
    </submittedName>
</protein>
<dbReference type="Gene3D" id="3.40.30.10">
    <property type="entry name" value="Glutaredoxin"/>
    <property type="match status" value="1"/>
</dbReference>
<evidence type="ECO:0000313" key="7">
    <source>
        <dbReference type="EMBL" id="SDE20472.1"/>
    </source>
</evidence>
<feature type="signal peptide" evidence="5">
    <location>
        <begin position="1"/>
        <end position="18"/>
    </location>
</feature>
<gene>
    <name evidence="7" type="ORF">SAMN04487894_12626</name>
</gene>
<dbReference type="EMBL" id="FMZO01000026">
    <property type="protein sequence ID" value="SDE20472.1"/>
    <property type="molecule type" value="Genomic_DNA"/>
</dbReference>
<evidence type="ECO:0000256" key="2">
    <source>
        <dbReference type="ARBA" id="ARBA00022748"/>
    </source>
</evidence>
<feature type="domain" description="Thioredoxin" evidence="6">
    <location>
        <begin position="336"/>
        <end position="498"/>
    </location>
</feature>
<comment type="subcellular location">
    <subcellularLocation>
        <location evidence="1">Cell envelope</location>
    </subcellularLocation>
</comment>
<keyword evidence="8" id="KW-1185">Reference proteome</keyword>
<dbReference type="OrthoDB" id="1095575at2"/>
<keyword evidence="3" id="KW-1015">Disulfide bond</keyword>
<evidence type="ECO:0000256" key="3">
    <source>
        <dbReference type="ARBA" id="ARBA00023157"/>
    </source>
</evidence>
<evidence type="ECO:0000256" key="4">
    <source>
        <dbReference type="ARBA" id="ARBA00023284"/>
    </source>
</evidence>
<name>A0A1G7B0J5_NIADE</name>
<dbReference type="PANTHER" id="PTHR42852">
    <property type="entry name" value="THIOL:DISULFIDE INTERCHANGE PROTEIN DSBE"/>
    <property type="match status" value="1"/>
</dbReference>
<evidence type="ECO:0000256" key="1">
    <source>
        <dbReference type="ARBA" id="ARBA00004196"/>
    </source>
</evidence>
<dbReference type="GO" id="GO:0016491">
    <property type="term" value="F:oxidoreductase activity"/>
    <property type="evidence" value="ECO:0007669"/>
    <property type="project" value="InterPro"/>
</dbReference>
<dbReference type="CDD" id="cd02966">
    <property type="entry name" value="TlpA_like_family"/>
    <property type="match status" value="1"/>
</dbReference>
<keyword evidence="5" id="KW-0732">Signal</keyword>
<keyword evidence="4" id="KW-0676">Redox-active center</keyword>
<dbReference type="Proteomes" id="UP000198757">
    <property type="component" value="Unassembled WGS sequence"/>
</dbReference>
<dbReference type="STRING" id="1285928.SAMN04487894_12626"/>
<dbReference type="GO" id="GO:0030313">
    <property type="term" value="C:cell envelope"/>
    <property type="evidence" value="ECO:0007669"/>
    <property type="project" value="UniProtKB-SubCell"/>
</dbReference>
<organism evidence="7 8">
    <name type="scientific">Niabella drilacis (strain DSM 25811 / CCM 8410 / CCUG 62505 / LMG 26954 / E90)</name>
    <dbReference type="NCBI Taxonomy" id="1285928"/>
    <lineage>
        <taxon>Bacteria</taxon>
        <taxon>Pseudomonadati</taxon>
        <taxon>Bacteroidota</taxon>
        <taxon>Chitinophagia</taxon>
        <taxon>Chitinophagales</taxon>
        <taxon>Chitinophagaceae</taxon>
        <taxon>Niabella</taxon>
    </lineage>
</organism>
<accession>A0A1G7B0J5</accession>
<dbReference type="RefSeq" id="WP_090393409.1">
    <property type="nucleotide sequence ID" value="NZ_FMZO01000026.1"/>
</dbReference>
<dbReference type="InterPro" id="IPR013740">
    <property type="entry name" value="Redoxin"/>
</dbReference>
<sequence>MRTWILFLLLLFYNQSSGQVFVNGTIEDSLKNKIVLYTPINNFYNSDIFDSTNIILLDSNNSFQKKLTLPKGPMFFCIRVGYFPFYFLAFSGDTISFDIKKSIVRDSSGLRDDGVITFTGRNGDGNTLFNKYNYYPSRKHEDFYTSLEKTDIYQSKDLKLFESVLNSQVNDFEKLYKKGKITAPFFNFIERAIKQDLLMHFLYQAKTSRQYSSSEKKALFNQLSPLFDNDPQLVKGYIYGRLAASTKYSFLLLKEDNYNIDVNDPPQKHLVIGGESYFLNGNLSMCMKAPNDVKEGFWAMTLLRYKKLFPMSYTQKDLNTFLAIFPQSAYKKYLFPFFYEKKPRNTTDTLQVKLLQLSSIDNLDSLVKKFFKGKAVLIDLWATWCGPCVEEMQFNAEIDRFCKINNVERLYISFDNTETREKMLNFIKHYPLEGSHVMISFKLKEDIQSRIYGNFREITIPRFIVVNNKGEISNNNLPHPSTGNLFYTELNKAFETKL</sequence>
<feature type="chain" id="PRO_5011701012" evidence="5">
    <location>
        <begin position="19"/>
        <end position="498"/>
    </location>
</feature>
<reference evidence="8" key="1">
    <citation type="submission" date="2016-10" db="EMBL/GenBank/DDBJ databases">
        <authorList>
            <person name="Varghese N."/>
            <person name="Submissions S."/>
        </authorList>
    </citation>
    <scope>NUCLEOTIDE SEQUENCE [LARGE SCALE GENOMIC DNA]</scope>
    <source>
        <strain evidence="8">DSM 25811 / CCM 8410 / LMG 26954 / E90</strain>
    </source>
</reference>
<dbReference type="InterPro" id="IPR050553">
    <property type="entry name" value="Thioredoxin_ResA/DsbE_sf"/>
</dbReference>
<evidence type="ECO:0000313" key="8">
    <source>
        <dbReference type="Proteomes" id="UP000198757"/>
    </source>
</evidence>
<evidence type="ECO:0000256" key="5">
    <source>
        <dbReference type="SAM" id="SignalP"/>
    </source>
</evidence>
<dbReference type="GO" id="GO:0016853">
    <property type="term" value="F:isomerase activity"/>
    <property type="evidence" value="ECO:0007669"/>
    <property type="project" value="UniProtKB-KW"/>
</dbReference>
<dbReference type="InterPro" id="IPR013766">
    <property type="entry name" value="Thioredoxin_domain"/>
</dbReference>